<evidence type="ECO:0000259" key="1">
    <source>
        <dbReference type="Pfam" id="PF00501"/>
    </source>
</evidence>
<gene>
    <name evidence="2" type="ORF">RDB_LOCUS159060</name>
</gene>
<proteinExistence type="predicted"/>
<dbReference type="AlphaFoldDB" id="A0A8H3DAT7"/>
<dbReference type="InterPro" id="IPR000873">
    <property type="entry name" value="AMP-dep_synth/lig_dom"/>
</dbReference>
<reference evidence="2" key="1">
    <citation type="submission" date="2021-01" db="EMBL/GenBank/DDBJ databases">
        <authorList>
            <person name="Kaushik A."/>
        </authorList>
    </citation>
    <scope>NUCLEOTIDE SEQUENCE</scope>
    <source>
        <strain evidence="2">AG2-2IIIB</strain>
    </source>
</reference>
<evidence type="ECO:0000313" key="3">
    <source>
        <dbReference type="Proteomes" id="UP000663843"/>
    </source>
</evidence>
<dbReference type="Proteomes" id="UP000663843">
    <property type="component" value="Unassembled WGS sequence"/>
</dbReference>
<protein>
    <recommendedName>
        <fullName evidence="1">AMP-dependent synthetase/ligase domain-containing protein</fullName>
    </recommendedName>
</protein>
<feature type="domain" description="AMP-dependent synthetase/ligase" evidence="1">
    <location>
        <begin position="109"/>
        <end position="406"/>
    </location>
</feature>
<dbReference type="InterPro" id="IPR042099">
    <property type="entry name" value="ANL_N_sf"/>
</dbReference>
<dbReference type="EMBL" id="CAJMWT010006365">
    <property type="protein sequence ID" value="CAE6515796.1"/>
    <property type="molecule type" value="Genomic_DNA"/>
</dbReference>
<sequence length="655" mass="72319">MTSSSKGLFLNDMRAELATPFPTAYPGPSDDDPLTDDELTLLLALPRAAESTPNATLFRFPLGPNPSMGWIDVTCAEARAIVARLAEEWKVRLSDVLGRNGEPISDISVGPGMTICILVKPDFYGIFHLLAFWALGCTVQFMLTTDPAILDDQLSQSNCKVIIYSGFDDDWIAERKKCYHGPIIKLPEEEQAHRLAESEKKGQAGVSHPWPTPRRPTPALILQSSGTTGPPKLLRCPLHYYTIGLGYFRQTYLGSALSGRTFKTPHTHPRLLLASFCWQSAIMAFFVNLTTATPIAFAHVRDYLNVSSSQFVEWATALDVGAISCHGAQVHHMSRAVIKANTKFFQSLFAFTLSGTTVDSSLSEFLTQLDIRITNQFGMTELGALFGTNKPPYTYLRPVPYSGPPLMRPILGFARDGSRYVESWFSAVTSPMVALHLAHGTPQIKIEPFPEEGPHKGEPSINTGDIFQELTIKNGTETETVYIHSGRSSDQLYVGRSGARMGYVNGAIYESQLLSEINTRLLTNRAGGYPWGVGGIQLFGSNMPCTALIVQIRPHEGESKGVPQTEHPDESFIRLIHDSVEKVNNNLGLQEAQRVHTKKRTLITSSDGTFAHGPGIEKFAQPYPTLSLTHKRTTKRAENVCKFKSWLDELDFSDP</sequence>
<name>A0A8H3DAT7_9AGAM</name>
<dbReference type="Pfam" id="PF00501">
    <property type="entry name" value="AMP-binding"/>
    <property type="match status" value="1"/>
</dbReference>
<accession>A0A8H3DAT7</accession>
<dbReference type="PROSITE" id="PS00455">
    <property type="entry name" value="AMP_BINDING"/>
    <property type="match status" value="1"/>
</dbReference>
<comment type="caution">
    <text evidence="2">The sequence shown here is derived from an EMBL/GenBank/DDBJ whole genome shotgun (WGS) entry which is preliminary data.</text>
</comment>
<dbReference type="InterPro" id="IPR020845">
    <property type="entry name" value="AMP-binding_CS"/>
</dbReference>
<evidence type="ECO:0000313" key="2">
    <source>
        <dbReference type="EMBL" id="CAE6515796.1"/>
    </source>
</evidence>
<organism evidence="2 3">
    <name type="scientific">Rhizoctonia solani</name>
    <dbReference type="NCBI Taxonomy" id="456999"/>
    <lineage>
        <taxon>Eukaryota</taxon>
        <taxon>Fungi</taxon>
        <taxon>Dikarya</taxon>
        <taxon>Basidiomycota</taxon>
        <taxon>Agaricomycotina</taxon>
        <taxon>Agaricomycetes</taxon>
        <taxon>Cantharellales</taxon>
        <taxon>Ceratobasidiaceae</taxon>
        <taxon>Rhizoctonia</taxon>
    </lineage>
</organism>
<dbReference type="SUPFAM" id="SSF56801">
    <property type="entry name" value="Acetyl-CoA synthetase-like"/>
    <property type="match status" value="1"/>
</dbReference>
<dbReference type="Gene3D" id="3.40.50.12780">
    <property type="entry name" value="N-terminal domain of ligase-like"/>
    <property type="match status" value="1"/>
</dbReference>